<dbReference type="SUPFAM" id="SSF53448">
    <property type="entry name" value="Nucleotide-diphospho-sugar transferases"/>
    <property type="match status" value="1"/>
</dbReference>
<dbReference type="InterPro" id="IPR049577">
    <property type="entry name" value="GMPP_N"/>
</dbReference>
<evidence type="ECO:0000256" key="5">
    <source>
        <dbReference type="ARBA" id="ARBA00022741"/>
    </source>
</evidence>
<dbReference type="EMBL" id="BBJS01000043">
    <property type="protein sequence ID" value="GAN14737.1"/>
    <property type="molecule type" value="Genomic_DNA"/>
</dbReference>
<evidence type="ECO:0000256" key="8">
    <source>
        <dbReference type="RuleBase" id="RU004190"/>
    </source>
</evidence>
<dbReference type="GO" id="GO:0005525">
    <property type="term" value="F:GTP binding"/>
    <property type="evidence" value="ECO:0007669"/>
    <property type="project" value="UniProtKB-KW"/>
</dbReference>
<keyword evidence="6" id="KW-0342">GTP-binding</keyword>
<dbReference type="Proteomes" id="UP000032025">
    <property type="component" value="Unassembled WGS sequence"/>
</dbReference>
<evidence type="ECO:0000256" key="1">
    <source>
        <dbReference type="ARBA" id="ARBA00006115"/>
    </source>
</evidence>
<proteinExistence type="inferred from homology"/>
<evidence type="ECO:0000256" key="2">
    <source>
        <dbReference type="ARBA" id="ARBA00012387"/>
    </source>
</evidence>
<dbReference type="EC" id="2.7.7.13" evidence="2"/>
<keyword evidence="4" id="KW-0548">Nucleotidyltransferase</keyword>
<sequence>MQLIPVILSGGAGTRLWPLSTEQTPKQFLPLAGEESLLQQTALRARSIAQASSPVVVASQDHERQILRELEAVGCPPSRLLLEPIGRNTAPALAMAALECTDENALLLVMPSDHVIRDVESFGEAVHRALPLAQDGWLVTFGITPDRPATGYGYIHMGEPLSGEICRVNRFVEKPEAARAERMLADGRYVWNAGIFLLRSDRLIEELSVHAPGLLGSVRKALATADREGNRVIPDRAAFASVEAKSIDYVVMEHAARMAVVPVEVGWSDIGSWDALHEIEAQDDSANALHGDVLALESHGCLIRTSGPRVAALGVSDLVIVATDDVVLVIPRERAQEVRRLVQRASQATPPPPRRPQRTAALSIATPAAS</sequence>
<keyword evidence="3" id="KW-0808">Transferase</keyword>
<dbReference type="InterPro" id="IPR054566">
    <property type="entry name" value="ManC/GMP-like_b-helix"/>
</dbReference>
<reference evidence="12 13" key="1">
    <citation type="submission" date="2014-08" db="EMBL/GenBank/DDBJ databases">
        <title>Whole genome shotgun sequence of Sphingomonas paucimobilis NBRC 13935.</title>
        <authorList>
            <person name="Hosoyama A."/>
            <person name="Hashimoto M."/>
            <person name="Hosoyama Y."/>
            <person name="Noguchi M."/>
            <person name="Uohara A."/>
            <person name="Ohji S."/>
            <person name="Katano-Makiyama Y."/>
            <person name="Ichikawa N."/>
            <person name="Kimura A."/>
            <person name="Yamazoe A."/>
            <person name="Fujita N."/>
        </authorList>
    </citation>
    <scope>NUCLEOTIDE SEQUENCE [LARGE SCALE GENOMIC DNA]</scope>
    <source>
        <strain evidence="12 13">NBRC 13935</strain>
    </source>
</reference>
<comment type="catalytic activity">
    <reaction evidence="7">
        <text>alpha-D-mannose 1-phosphate + GTP + H(+) = GDP-alpha-D-mannose + diphosphate</text>
        <dbReference type="Rhea" id="RHEA:15229"/>
        <dbReference type="ChEBI" id="CHEBI:15378"/>
        <dbReference type="ChEBI" id="CHEBI:33019"/>
        <dbReference type="ChEBI" id="CHEBI:37565"/>
        <dbReference type="ChEBI" id="CHEBI:57527"/>
        <dbReference type="ChEBI" id="CHEBI:58409"/>
        <dbReference type="EC" id="2.7.7.13"/>
    </reaction>
</comment>
<dbReference type="RefSeq" id="WP_007406228.1">
    <property type="nucleotide sequence ID" value="NZ_BBJS01000043.1"/>
</dbReference>
<feature type="domain" description="MannoseP isomerase/GMP-like beta-helix" evidence="11">
    <location>
        <begin position="291"/>
        <end position="344"/>
    </location>
</feature>
<dbReference type="GeneID" id="78525716"/>
<dbReference type="FunFam" id="3.90.550.10:FF:000046">
    <property type="entry name" value="Mannose-1-phosphate guanylyltransferase (GDP)"/>
    <property type="match status" value="1"/>
</dbReference>
<keyword evidence="5" id="KW-0547">Nucleotide-binding</keyword>
<dbReference type="GO" id="GO:0009298">
    <property type="term" value="P:GDP-mannose biosynthetic process"/>
    <property type="evidence" value="ECO:0007669"/>
    <property type="project" value="TreeGrafter"/>
</dbReference>
<comment type="similarity">
    <text evidence="1 8">Belongs to the mannose-6-phosphate isomerase type 2 family.</text>
</comment>
<accession>A0A0C9NER9</accession>
<dbReference type="Pfam" id="PF22640">
    <property type="entry name" value="ManC_GMP_beta-helix"/>
    <property type="match status" value="1"/>
</dbReference>
<evidence type="ECO:0000259" key="10">
    <source>
        <dbReference type="Pfam" id="PF00483"/>
    </source>
</evidence>
<dbReference type="PANTHER" id="PTHR46390:SF1">
    <property type="entry name" value="MANNOSE-1-PHOSPHATE GUANYLYLTRANSFERASE"/>
    <property type="match status" value="1"/>
</dbReference>
<protein>
    <recommendedName>
        <fullName evidence="2">mannose-1-phosphate guanylyltransferase</fullName>
        <ecNumber evidence="2">2.7.7.13</ecNumber>
    </recommendedName>
</protein>
<evidence type="ECO:0000256" key="3">
    <source>
        <dbReference type="ARBA" id="ARBA00022679"/>
    </source>
</evidence>
<dbReference type="InterPro" id="IPR029044">
    <property type="entry name" value="Nucleotide-diphossugar_trans"/>
</dbReference>
<dbReference type="PANTHER" id="PTHR46390">
    <property type="entry name" value="MANNOSE-1-PHOSPHATE GUANYLYLTRANSFERASE"/>
    <property type="match status" value="1"/>
</dbReference>
<evidence type="ECO:0000313" key="12">
    <source>
        <dbReference type="EMBL" id="GAN14737.1"/>
    </source>
</evidence>
<organism evidence="12 13">
    <name type="scientific">Sphingomonas paucimobilis NBRC 13935</name>
    <dbReference type="NCBI Taxonomy" id="1219050"/>
    <lineage>
        <taxon>Bacteria</taxon>
        <taxon>Pseudomonadati</taxon>
        <taxon>Pseudomonadota</taxon>
        <taxon>Alphaproteobacteria</taxon>
        <taxon>Sphingomonadales</taxon>
        <taxon>Sphingomonadaceae</taxon>
        <taxon>Sphingomonas</taxon>
    </lineage>
</organism>
<dbReference type="NCBIfam" id="TIGR01479">
    <property type="entry name" value="GMP_PMI"/>
    <property type="match status" value="1"/>
</dbReference>
<dbReference type="InterPro" id="IPR006375">
    <property type="entry name" value="Man1P_GuaTrfase/Man6P_Isoase"/>
</dbReference>
<evidence type="ECO:0000256" key="7">
    <source>
        <dbReference type="ARBA" id="ARBA00047343"/>
    </source>
</evidence>
<dbReference type="Pfam" id="PF00483">
    <property type="entry name" value="NTP_transferase"/>
    <property type="match status" value="1"/>
</dbReference>
<dbReference type="AlphaFoldDB" id="A0A0C9NER9"/>
<comment type="caution">
    <text evidence="12">The sequence shown here is derived from an EMBL/GenBank/DDBJ whole genome shotgun (WGS) entry which is preliminary data.</text>
</comment>
<feature type="region of interest" description="Disordered" evidence="9">
    <location>
        <begin position="341"/>
        <end position="370"/>
    </location>
</feature>
<evidence type="ECO:0000256" key="6">
    <source>
        <dbReference type="ARBA" id="ARBA00023134"/>
    </source>
</evidence>
<dbReference type="InterPro" id="IPR005835">
    <property type="entry name" value="NTP_transferase_dom"/>
</dbReference>
<feature type="domain" description="Nucleotidyl transferase" evidence="10">
    <location>
        <begin position="5"/>
        <end position="283"/>
    </location>
</feature>
<dbReference type="CDD" id="cd02509">
    <property type="entry name" value="GDP-M1P_Guanylyltransferase"/>
    <property type="match status" value="1"/>
</dbReference>
<evidence type="ECO:0000256" key="9">
    <source>
        <dbReference type="SAM" id="MobiDB-lite"/>
    </source>
</evidence>
<evidence type="ECO:0000256" key="4">
    <source>
        <dbReference type="ARBA" id="ARBA00022695"/>
    </source>
</evidence>
<keyword evidence="13" id="KW-1185">Reference proteome</keyword>
<name>A0A0C9NER9_SPHPI</name>
<dbReference type="Gene3D" id="3.90.550.10">
    <property type="entry name" value="Spore Coat Polysaccharide Biosynthesis Protein SpsA, Chain A"/>
    <property type="match status" value="1"/>
</dbReference>
<evidence type="ECO:0000259" key="11">
    <source>
        <dbReference type="Pfam" id="PF22640"/>
    </source>
</evidence>
<gene>
    <name evidence="12" type="ORF">SP6_43_02360</name>
</gene>
<dbReference type="SUPFAM" id="SSF159283">
    <property type="entry name" value="Guanosine diphospho-D-mannose pyrophosphorylase/mannose-6-phosphate isomerase linker domain"/>
    <property type="match status" value="1"/>
</dbReference>
<evidence type="ECO:0000313" key="13">
    <source>
        <dbReference type="Proteomes" id="UP000032025"/>
    </source>
</evidence>
<dbReference type="InterPro" id="IPR051161">
    <property type="entry name" value="Mannose-6P_isomerase_type2"/>
</dbReference>
<dbReference type="GO" id="GO:0004475">
    <property type="term" value="F:mannose-1-phosphate guanylyltransferase (GTP) activity"/>
    <property type="evidence" value="ECO:0007669"/>
    <property type="project" value="UniProtKB-EC"/>
</dbReference>
<dbReference type="GO" id="GO:0000271">
    <property type="term" value="P:polysaccharide biosynthetic process"/>
    <property type="evidence" value="ECO:0007669"/>
    <property type="project" value="InterPro"/>
</dbReference>